<comment type="subcellular location">
    <subcellularLocation>
        <location evidence="2">Nucleus</location>
    </subcellularLocation>
</comment>
<proteinExistence type="inferred from homology"/>
<dbReference type="InterPro" id="IPR045249">
    <property type="entry name" value="HARBI1-like"/>
</dbReference>
<accession>A0ABD3HIT8</accession>
<name>A0ABD3HIT8_9MARC</name>
<evidence type="ECO:0000256" key="4">
    <source>
        <dbReference type="ARBA" id="ARBA00022722"/>
    </source>
</evidence>
<dbReference type="Pfam" id="PF13359">
    <property type="entry name" value="DDE_Tnp_4"/>
    <property type="match status" value="1"/>
</dbReference>
<keyword evidence="10" id="KW-1185">Reference proteome</keyword>
<comment type="cofactor">
    <cofactor evidence="1">
        <name>a divalent metal cation</name>
        <dbReference type="ChEBI" id="CHEBI:60240"/>
    </cofactor>
</comment>
<protein>
    <recommendedName>
        <fullName evidence="8">DDE Tnp4 domain-containing protein</fullName>
    </recommendedName>
</protein>
<evidence type="ECO:0000256" key="1">
    <source>
        <dbReference type="ARBA" id="ARBA00001968"/>
    </source>
</evidence>
<dbReference type="GO" id="GO:0005634">
    <property type="term" value="C:nucleus"/>
    <property type="evidence" value="ECO:0007669"/>
    <property type="project" value="UniProtKB-SubCell"/>
</dbReference>
<dbReference type="GO" id="GO:0004518">
    <property type="term" value="F:nuclease activity"/>
    <property type="evidence" value="ECO:0007669"/>
    <property type="project" value="UniProtKB-KW"/>
</dbReference>
<keyword evidence="5" id="KW-0479">Metal-binding</keyword>
<feature type="domain" description="DDE Tnp4" evidence="8">
    <location>
        <begin position="149"/>
        <end position="219"/>
    </location>
</feature>
<comment type="similarity">
    <text evidence="3">Belongs to the HARBI1 family.</text>
</comment>
<evidence type="ECO:0000256" key="5">
    <source>
        <dbReference type="ARBA" id="ARBA00022723"/>
    </source>
</evidence>
<evidence type="ECO:0000313" key="9">
    <source>
        <dbReference type="EMBL" id="KAL3691343.1"/>
    </source>
</evidence>
<keyword evidence="7" id="KW-0539">Nucleus</keyword>
<keyword evidence="4" id="KW-0540">Nuclease</keyword>
<evidence type="ECO:0000259" key="8">
    <source>
        <dbReference type="Pfam" id="PF13359"/>
    </source>
</evidence>
<evidence type="ECO:0000256" key="2">
    <source>
        <dbReference type="ARBA" id="ARBA00004123"/>
    </source>
</evidence>
<dbReference type="AlphaFoldDB" id="A0ABD3HIT8"/>
<evidence type="ECO:0000256" key="6">
    <source>
        <dbReference type="ARBA" id="ARBA00022801"/>
    </source>
</evidence>
<dbReference type="PANTHER" id="PTHR22930:SF85">
    <property type="entry name" value="GH03217P-RELATED"/>
    <property type="match status" value="1"/>
</dbReference>
<evidence type="ECO:0000256" key="7">
    <source>
        <dbReference type="ARBA" id="ARBA00023242"/>
    </source>
</evidence>
<gene>
    <name evidence="9" type="ORF">R1sor_004994</name>
</gene>
<reference evidence="9 10" key="1">
    <citation type="submission" date="2024-09" db="EMBL/GenBank/DDBJ databases">
        <title>Chromosome-scale assembly of Riccia sorocarpa.</title>
        <authorList>
            <person name="Paukszto L."/>
        </authorList>
    </citation>
    <scope>NUCLEOTIDE SEQUENCE [LARGE SCALE GENOMIC DNA]</scope>
    <source>
        <strain evidence="9">LP-2024</strain>
        <tissue evidence="9">Aerial parts of the thallus</tissue>
    </source>
</reference>
<dbReference type="Proteomes" id="UP001633002">
    <property type="component" value="Unassembled WGS sequence"/>
</dbReference>
<organism evidence="9 10">
    <name type="scientific">Riccia sorocarpa</name>
    <dbReference type="NCBI Taxonomy" id="122646"/>
    <lineage>
        <taxon>Eukaryota</taxon>
        <taxon>Viridiplantae</taxon>
        <taxon>Streptophyta</taxon>
        <taxon>Embryophyta</taxon>
        <taxon>Marchantiophyta</taxon>
        <taxon>Marchantiopsida</taxon>
        <taxon>Marchantiidae</taxon>
        <taxon>Marchantiales</taxon>
        <taxon>Ricciaceae</taxon>
        <taxon>Riccia</taxon>
    </lineage>
</organism>
<dbReference type="PANTHER" id="PTHR22930">
    <property type="match status" value="1"/>
</dbReference>
<evidence type="ECO:0000313" key="10">
    <source>
        <dbReference type="Proteomes" id="UP001633002"/>
    </source>
</evidence>
<keyword evidence="6" id="KW-0378">Hydrolase</keyword>
<sequence length="292" mass="33413">MEKRTFRILLSRLQSHPIFHNESNHSQTPVEIQLAVGLDRMGHEGNGACIARSMELWGVSHGTLVNFTKRVMTAIEDLLAGELKWPSPRERQVISEAFAEKGFPGCIGLIDGTLVELIQRPRFDGETYYDRKANYSVNAQVREESVIFGREEYLLGDSGYIPMPHLVPAFKLSGTDREKSDFNNCIAHARVVNEHCIGVLKSRWHSLKRVRTQLKCMEENKIVVKWIKDDWTIDDAPVEYDPAPNQNPADSGIRVEQRGVSTRDRVMRIALRTCRQPGGILNRQRRFERYAL</sequence>
<dbReference type="GO" id="GO:0016787">
    <property type="term" value="F:hydrolase activity"/>
    <property type="evidence" value="ECO:0007669"/>
    <property type="project" value="UniProtKB-KW"/>
</dbReference>
<dbReference type="InterPro" id="IPR027806">
    <property type="entry name" value="HARBI1_dom"/>
</dbReference>
<dbReference type="GO" id="GO:0046872">
    <property type="term" value="F:metal ion binding"/>
    <property type="evidence" value="ECO:0007669"/>
    <property type="project" value="UniProtKB-KW"/>
</dbReference>
<dbReference type="EMBL" id="JBJQOH010000003">
    <property type="protein sequence ID" value="KAL3691343.1"/>
    <property type="molecule type" value="Genomic_DNA"/>
</dbReference>
<evidence type="ECO:0000256" key="3">
    <source>
        <dbReference type="ARBA" id="ARBA00006958"/>
    </source>
</evidence>
<comment type="caution">
    <text evidence="9">The sequence shown here is derived from an EMBL/GenBank/DDBJ whole genome shotgun (WGS) entry which is preliminary data.</text>
</comment>